<protein>
    <recommendedName>
        <fullName evidence="2">glutathione-specific gamma-glutamylcyclotransferase</fullName>
        <ecNumber evidence="2">4.3.2.7</ecNumber>
    </recommendedName>
    <alternativeName>
        <fullName evidence="4">Cation transport regulator-like protein 2</fullName>
    </alternativeName>
</protein>
<evidence type="ECO:0000256" key="3">
    <source>
        <dbReference type="ARBA" id="ARBA00023239"/>
    </source>
</evidence>
<name>A0ABN7SYK3_OIKDI</name>
<dbReference type="PANTHER" id="PTHR12192">
    <property type="entry name" value="CATION TRANSPORT PROTEIN CHAC-RELATED"/>
    <property type="match status" value="1"/>
</dbReference>
<dbReference type="EC" id="4.3.2.7" evidence="2"/>
<dbReference type="Pfam" id="PF04752">
    <property type="entry name" value="ChaC"/>
    <property type="match status" value="1"/>
</dbReference>
<evidence type="ECO:0000313" key="7">
    <source>
        <dbReference type="EMBL" id="CAG5108268.1"/>
    </source>
</evidence>
<dbReference type="EMBL" id="OU015566">
    <property type="protein sequence ID" value="CAG5108268.1"/>
    <property type="molecule type" value="Genomic_DNA"/>
</dbReference>
<dbReference type="InterPro" id="IPR013024">
    <property type="entry name" value="GGCT-like"/>
</dbReference>
<dbReference type="PANTHER" id="PTHR12192:SF2">
    <property type="entry name" value="GLUTATHIONE-SPECIFIC GAMMA-GLUTAMYLCYCLOTRANSFERASE 2"/>
    <property type="match status" value="1"/>
</dbReference>
<evidence type="ECO:0000313" key="8">
    <source>
        <dbReference type="Proteomes" id="UP001158576"/>
    </source>
</evidence>
<dbReference type="Gene3D" id="3.10.490.10">
    <property type="entry name" value="Gamma-glutamyl cyclotransferase-like"/>
    <property type="match status" value="1"/>
</dbReference>
<proteinExistence type="inferred from homology"/>
<reference evidence="7 8" key="1">
    <citation type="submission" date="2021-04" db="EMBL/GenBank/DDBJ databases">
        <authorList>
            <person name="Bliznina A."/>
        </authorList>
    </citation>
    <scope>NUCLEOTIDE SEQUENCE [LARGE SCALE GENOMIC DNA]</scope>
</reference>
<evidence type="ECO:0000256" key="6">
    <source>
        <dbReference type="ARBA" id="ARBA00048073"/>
    </source>
</evidence>
<dbReference type="Proteomes" id="UP001158576">
    <property type="component" value="Chromosome 1"/>
</dbReference>
<keyword evidence="3" id="KW-0456">Lyase</keyword>
<dbReference type="CDD" id="cd06661">
    <property type="entry name" value="GGCT_like"/>
    <property type="match status" value="1"/>
</dbReference>
<comment type="similarity">
    <text evidence="1">Belongs to the gamma-glutamylcyclotransferase family. ChaC subfamily.</text>
</comment>
<evidence type="ECO:0000256" key="2">
    <source>
        <dbReference type="ARBA" id="ARBA00012344"/>
    </source>
</evidence>
<keyword evidence="8" id="KW-1185">Reference proteome</keyword>
<organism evidence="7 8">
    <name type="scientific">Oikopleura dioica</name>
    <name type="common">Tunicate</name>
    <dbReference type="NCBI Taxonomy" id="34765"/>
    <lineage>
        <taxon>Eukaryota</taxon>
        <taxon>Metazoa</taxon>
        <taxon>Chordata</taxon>
        <taxon>Tunicata</taxon>
        <taxon>Appendicularia</taxon>
        <taxon>Copelata</taxon>
        <taxon>Oikopleuridae</taxon>
        <taxon>Oikopleura</taxon>
    </lineage>
</organism>
<dbReference type="InterPro" id="IPR006840">
    <property type="entry name" value="ChaC"/>
</dbReference>
<comment type="function">
    <text evidence="5">Catalyzes the cleavage of glutathione into 5-oxo-L-proline and a Cys-Gly dipeptide. Acts specifically on glutathione, but not on other gamma-glutamyl peptides.</text>
</comment>
<sequence length="204" mass="23699">MKKINEAIRFNRFDDLSNLEEVWVFGYGSLIWRPVFRHSEKIVGKINGFHRRFYQSDMTYRGTPEYPARVATLLKDPTGKAETYGCAFKLFGKNEISAGIKYLNTREGENGGYSLIVEEFHSCERSPIPVLVYTATRENYYFTGKQPLEELSDIIANASGLTGPNTEYLFRVAEWQREFLPLVEDDHLYELTRMTKEKVVKIEK</sequence>
<comment type="catalytic activity">
    <reaction evidence="6">
        <text>glutathione = L-cysteinylglycine + 5-oxo-L-proline</text>
        <dbReference type="Rhea" id="RHEA:47724"/>
        <dbReference type="ChEBI" id="CHEBI:57925"/>
        <dbReference type="ChEBI" id="CHEBI:58402"/>
        <dbReference type="ChEBI" id="CHEBI:61694"/>
        <dbReference type="EC" id="4.3.2.7"/>
    </reaction>
</comment>
<accession>A0ABN7SYK3</accession>
<evidence type="ECO:0000256" key="5">
    <source>
        <dbReference type="ARBA" id="ARBA00045227"/>
    </source>
</evidence>
<evidence type="ECO:0000256" key="1">
    <source>
        <dbReference type="ARBA" id="ARBA00009662"/>
    </source>
</evidence>
<gene>
    <name evidence="7" type="ORF">OKIOD_LOCUS12480</name>
</gene>
<evidence type="ECO:0000256" key="4">
    <source>
        <dbReference type="ARBA" id="ARBA00043195"/>
    </source>
</evidence>